<comment type="caution">
    <text evidence="1">The sequence shown here is derived from an EMBL/GenBank/DDBJ whole genome shotgun (WGS) entry which is preliminary data.</text>
</comment>
<dbReference type="InterPro" id="IPR007612">
    <property type="entry name" value="LOR"/>
</dbReference>
<evidence type="ECO:0000313" key="1">
    <source>
        <dbReference type="EMBL" id="MBP2000748.1"/>
    </source>
</evidence>
<proteinExistence type="predicted"/>
<dbReference type="EMBL" id="JAGGLD010000002">
    <property type="protein sequence ID" value="MBP2000748.1"/>
    <property type="molecule type" value="Genomic_DNA"/>
</dbReference>
<name>A0ABS4JGA6_9BACL</name>
<dbReference type="Proteomes" id="UP001519288">
    <property type="component" value="Unassembled WGS sequence"/>
</dbReference>
<evidence type="ECO:0000313" key="2">
    <source>
        <dbReference type="Proteomes" id="UP001519288"/>
    </source>
</evidence>
<organism evidence="1 2">
    <name type="scientific">Paenibacillus shirakamiensis</name>
    <dbReference type="NCBI Taxonomy" id="1265935"/>
    <lineage>
        <taxon>Bacteria</taxon>
        <taxon>Bacillati</taxon>
        <taxon>Bacillota</taxon>
        <taxon>Bacilli</taxon>
        <taxon>Bacillales</taxon>
        <taxon>Paenibacillaceae</taxon>
        <taxon>Paenibacillus</taxon>
    </lineage>
</organism>
<accession>A0ABS4JGA6</accession>
<keyword evidence="2" id="KW-1185">Reference proteome</keyword>
<sequence length="163" mass="18168">MELYFRDNFFNAGRTEIMNEAGQPAGSVDLRSTFGSALDIYDYTGSIVCSGKLRFMANRWDLTAPSGSPLGTVRERLSFLSKRYEYDAGEGRGVYEITCPLFSKEYSIVSMTGDVVARFIQTSRWLESGAYCLQNGSQLLDEYVLVGVVMGVHTMQKNTQGSF</sequence>
<protein>
    <submittedName>
        <fullName evidence="1">Uncharacterized protein YxjI</fullName>
    </submittedName>
</protein>
<dbReference type="RefSeq" id="WP_209861191.1">
    <property type="nucleotide sequence ID" value="NZ_JAGGLD010000002.1"/>
</dbReference>
<dbReference type="Pfam" id="PF04525">
    <property type="entry name" value="LOR"/>
    <property type="match status" value="1"/>
</dbReference>
<reference evidence="1 2" key="1">
    <citation type="submission" date="2021-03" db="EMBL/GenBank/DDBJ databases">
        <title>Genomic Encyclopedia of Type Strains, Phase IV (KMG-IV): sequencing the most valuable type-strain genomes for metagenomic binning, comparative biology and taxonomic classification.</title>
        <authorList>
            <person name="Goeker M."/>
        </authorList>
    </citation>
    <scope>NUCLEOTIDE SEQUENCE [LARGE SCALE GENOMIC DNA]</scope>
    <source>
        <strain evidence="1 2">DSM 26806</strain>
    </source>
</reference>
<gene>
    <name evidence="1" type="ORF">J2Z69_001779</name>
</gene>